<dbReference type="PANTHER" id="PTHR21530:SF7">
    <property type="entry name" value="TRAB DOMAIN-CONTAINING PROTEIN"/>
    <property type="match status" value="1"/>
</dbReference>
<dbReference type="EMBL" id="JAEHOC010000038">
    <property type="protein sequence ID" value="KAG2427850.1"/>
    <property type="molecule type" value="Genomic_DNA"/>
</dbReference>
<evidence type="ECO:0000313" key="2">
    <source>
        <dbReference type="Proteomes" id="UP000650467"/>
    </source>
</evidence>
<dbReference type="Proteomes" id="UP000650467">
    <property type="component" value="Unassembled WGS sequence"/>
</dbReference>
<accession>A0A835SWK5</accession>
<sequence length="637" mass="65391">MSHVSKRSVEQVEELIRLVQPEVVAVELCKERSGLLVDPEDAATAPKVWHSRKVQIEGLPDDEASAGCWPSSEQLQSLLACRPGRPVTQQDIEGDVIRLLSTGLFATCRPGASNATREEAPAFLVKPPAPAPGAAAAGDDAAAAATAAAAAAAGGPDLSLVPPLGAIRFRVTPRSLPALTGLSARVDSSLKSANVDQRALDAICLKATDECKAGASGMVALLRTRQRVKQLVAGHEVTVSFTGVDTGRVEMIVKATKPTDPAYSSGLEPTAVNGEGFGIEPFRPQRKMFEVSKKMFIPSETLEAMRAARMGAAAAAAGTDGEAAGASASGRGGVAAARVKAPLRPWTAEELEAAKADYPPVQPTQDALARFMSSTYARIQSKAGRTLGLEPGAAWRAAMQAATQVGSSAVLLADRPADVTEHRMGAGLAKDSGVRMAASLTLLIGALVAELGGALASLPDQAEAGAVAAAVAAAVAVAAPVVGPFLEVSRFADMSAEQIEDAVAVKEPISGGDLSKPLKLYGEDALLDWPGAFPALISERDSFMAKALAAVATGKAPVVPMYVLDEVDGAAVWRYAMPEAGPARAAPPGFGDGGVAALPGVRSVVGVIGSAHVRGMVRDWQAAVQDSNVEPLLADAE</sequence>
<protein>
    <submittedName>
        <fullName evidence="1">Uncharacterized protein</fullName>
    </submittedName>
</protein>
<dbReference type="InterPro" id="IPR046345">
    <property type="entry name" value="TraB_PrgY-like"/>
</dbReference>
<reference evidence="1" key="1">
    <citation type="journal article" date="2020" name="bioRxiv">
        <title>Comparative genomics of Chlamydomonas.</title>
        <authorList>
            <person name="Craig R.J."/>
            <person name="Hasan A.R."/>
            <person name="Ness R.W."/>
            <person name="Keightley P.D."/>
        </authorList>
    </citation>
    <scope>NUCLEOTIDE SEQUENCE</scope>
    <source>
        <strain evidence="1">SAG 7.73</strain>
    </source>
</reference>
<dbReference type="OrthoDB" id="48306at2759"/>
<name>A0A835SWK5_CHLIN</name>
<gene>
    <name evidence="1" type="ORF">HXX76_012171</name>
</gene>
<proteinExistence type="predicted"/>
<dbReference type="AlphaFoldDB" id="A0A835SWK5"/>
<organism evidence="1 2">
    <name type="scientific">Chlamydomonas incerta</name>
    <dbReference type="NCBI Taxonomy" id="51695"/>
    <lineage>
        <taxon>Eukaryota</taxon>
        <taxon>Viridiplantae</taxon>
        <taxon>Chlorophyta</taxon>
        <taxon>core chlorophytes</taxon>
        <taxon>Chlorophyceae</taxon>
        <taxon>CS clade</taxon>
        <taxon>Chlamydomonadales</taxon>
        <taxon>Chlamydomonadaceae</taxon>
        <taxon>Chlamydomonas</taxon>
    </lineage>
</organism>
<evidence type="ECO:0000313" key="1">
    <source>
        <dbReference type="EMBL" id="KAG2427850.1"/>
    </source>
</evidence>
<keyword evidence="2" id="KW-1185">Reference proteome</keyword>
<comment type="caution">
    <text evidence="1">The sequence shown here is derived from an EMBL/GenBank/DDBJ whole genome shotgun (WGS) entry which is preliminary data.</text>
</comment>
<dbReference type="PANTHER" id="PTHR21530">
    <property type="entry name" value="PHEROMONE SHUTDOWN PROTEIN"/>
    <property type="match status" value="1"/>
</dbReference>